<dbReference type="EMBL" id="CAJVQB010006796">
    <property type="protein sequence ID" value="CAG8691716.1"/>
    <property type="molecule type" value="Genomic_DNA"/>
</dbReference>
<gene>
    <name evidence="1" type="ORF">GMARGA_LOCUS11560</name>
</gene>
<comment type="caution">
    <text evidence="1">The sequence shown here is derived from an EMBL/GenBank/DDBJ whole genome shotgun (WGS) entry which is preliminary data.</text>
</comment>
<evidence type="ECO:0000313" key="1">
    <source>
        <dbReference type="EMBL" id="CAG8691716.1"/>
    </source>
</evidence>
<organism evidence="1 2">
    <name type="scientific">Gigaspora margarita</name>
    <dbReference type="NCBI Taxonomy" id="4874"/>
    <lineage>
        <taxon>Eukaryota</taxon>
        <taxon>Fungi</taxon>
        <taxon>Fungi incertae sedis</taxon>
        <taxon>Mucoromycota</taxon>
        <taxon>Glomeromycotina</taxon>
        <taxon>Glomeromycetes</taxon>
        <taxon>Diversisporales</taxon>
        <taxon>Gigasporaceae</taxon>
        <taxon>Gigaspora</taxon>
    </lineage>
</organism>
<proteinExistence type="predicted"/>
<evidence type="ECO:0000313" key="2">
    <source>
        <dbReference type="Proteomes" id="UP000789901"/>
    </source>
</evidence>
<sequence length="61" mass="6974">SVLKEIKVPETQSTAYEDVVLSFIKEQYTKIYKKEEINLNATNLVTQNLPSVSEQENLALM</sequence>
<keyword evidence="2" id="KW-1185">Reference proteome</keyword>
<protein>
    <submittedName>
        <fullName evidence="1">37435_t:CDS:1</fullName>
    </submittedName>
</protein>
<feature type="non-terminal residue" evidence="1">
    <location>
        <position position="1"/>
    </location>
</feature>
<accession>A0ABN7UXB8</accession>
<reference evidence="1 2" key="1">
    <citation type="submission" date="2021-06" db="EMBL/GenBank/DDBJ databases">
        <authorList>
            <person name="Kallberg Y."/>
            <person name="Tangrot J."/>
            <person name="Rosling A."/>
        </authorList>
    </citation>
    <scope>NUCLEOTIDE SEQUENCE [LARGE SCALE GENOMIC DNA]</scope>
    <source>
        <strain evidence="1 2">120-4 pot B 10/14</strain>
    </source>
</reference>
<name>A0ABN7UXB8_GIGMA</name>
<dbReference type="Proteomes" id="UP000789901">
    <property type="component" value="Unassembled WGS sequence"/>
</dbReference>